<evidence type="ECO:0000313" key="1">
    <source>
        <dbReference type="EMBL" id="SHE93756.1"/>
    </source>
</evidence>
<dbReference type="EMBL" id="FQVD01000008">
    <property type="protein sequence ID" value="SHE93756.1"/>
    <property type="molecule type" value="Genomic_DNA"/>
</dbReference>
<organism evidence="1 2">
    <name type="scientific">Bacteroides faecichinchillae</name>
    <dbReference type="NCBI Taxonomy" id="871325"/>
    <lineage>
        <taxon>Bacteria</taxon>
        <taxon>Pseudomonadati</taxon>
        <taxon>Bacteroidota</taxon>
        <taxon>Bacteroidia</taxon>
        <taxon>Bacteroidales</taxon>
        <taxon>Bacteroidaceae</taxon>
        <taxon>Bacteroides</taxon>
    </lineage>
</organism>
<gene>
    <name evidence="1" type="ORF">SAMN05444349_108105</name>
</gene>
<evidence type="ECO:0000313" key="2">
    <source>
        <dbReference type="Proteomes" id="UP000184436"/>
    </source>
</evidence>
<accession>A0A1M4XK15</accession>
<dbReference type="AlphaFoldDB" id="A0A1M4XK15"/>
<protein>
    <submittedName>
        <fullName evidence="1">Uncharacterized protein</fullName>
    </submittedName>
</protein>
<name>A0A1M4XK15_9BACE</name>
<dbReference type="STRING" id="871325.SAMN05444349_108105"/>
<reference evidence="1 2" key="1">
    <citation type="submission" date="2016-11" db="EMBL/GenBank/DDBJ databases">
        <authorList>
            <person name="Jaros S."/>
            <person name="Januszkiewicz K."/>
            <person name="Wedrychowicz H."/>
        </authorList>
    </citation>
    <scope>NUCLEOTIDE SEQUENCE [LARGE SCALE GENOMIC DNA]</scope>
    <source>
        <strain evidence="1 2">DSM 26883</strain>
    </source>
</reference>
<dbReference type="Proteomes" id="UP000184436">
    <property type="component" value="Unassembled WGS sequence"/>
</dbReference>
<keyword evidence="2" id="KW-1185">Reference proteome</keyword>
<proteinExistence type="predicted"/>
<sequence>MEVTSYIDKDFQKFLPELELADETSSHIIINSKFVIMTLFSIKERKNKSILV</sequence>